<accession>A0A381WYE8</accession>
<dbReference type="EMBL" id="UINC01013147">
    <property type="protein sequence ID" value="SVA56983.1"/>
    <property type="molecule type" value="Genomic_DNA"/>
</dbReference>
<gene>
    <name evidence="1" type="ORF">METZ01_LOCUS109837</name>
</gene>
<sequence length="47" mass="5064">MFSYSNHVCHQLGSAGRYGQIGTNGYKFNAPMKLLSVQPSALASDES</sequence>
<protein>
    <submittedName>
        <fullName evidence="1">Uncharacterized protein</fullName>
    </submittedName>
</protein>
<dbReference type="AlphaFoldDB" id="A0A381WYE8"/>
<organism evidence="1">
    <name type="scientific">marine metagenome</name>
    <dbReference type="NCBI Taxonomy" id="408172"/>
    <lineage>
        <taxon>unclassified sequences</taxon>
        <taxon>metagenomes</taxon>
        <taxon>ecological metagenomes</taxon>
    </lineage>
</organism>
<reference evidence="1" key="1">
    <citation type="submission" date="2018-05" db="EMBL/GenBank/DDBJ databases">
        <authorList>
            <person name="Lanie J.A."/>
            <person name="Ng W.-L."/>
            <person name="Kazmierczak K.M."/>
            <person name="Andrzejewski T.M."/>
            <person name="Davidsen T.M."/>
            <person name="Wayne K.J."/>
            <person name="Tettelin H."/>
            <person name="Glass J.I."/>
            <person name="Rusch D."/>
            <person name="Podicherti R."/>
            <person name="Tsui H.-C.T."/>
            <person name="Winkler M.E."/>
        </authorList>
    </citation>
    <scope>NUCLEOTIDE SEQUENCE</scope>
</reference>
<proteinExistence type="predicted"/>
<name>A0A381WYE8_9ZZZZ</name>
<evidence type="ECO:0000313" key="1">
    <source>
        <dbReference type="EMBL" id="SVA56983.1"/>
    </source>
</evidence>